<comment type="caution">
    <text evidence="1">The sequence shown here is derived from an EMBL/GenBank/DDBJ whole genome shotgun (WGS) entry which is preliminary data.</text>
</comment>
<dbReference type="EMBL" id="SUQN01000005">
    <property type="protein sequence ID" value="NTZ51500.1"/>
    <property type="molecule type" value="Genomic_DNA"/>
</dbReference>
<evidence type="ECO:0000313" key="2">
    <source>
        <dbReference type="Proteomes" id="UP000729009"/>
    </source>
</evidence>
<sequence length="71" mass="8160">MGKYNANYPETLLYFHAGLYHKPITDVELGPVMLRDNFNDLYYLKDGQALRLRVIICIIPAANSTPLPLHR</sequence>
<proteinExistence type="predicted"/>
<accession>A0ABD6M4I9</accession>
<evidence type="ECO:0000313" key="1">
    <source>
        <dbReference type="EMBL" id="NTZ51500.1"/>
    </source>
</evidence>
<protein>
    <submittedName>
        <fullName evidence="1">Uncharacterized protein</fullName>
    </submittedName>
</protein>
<dbReference type="Proteomes" id="UP000729009">
    <property type="component" value="Unassembled WGS sequence"/>
</dbReference>
<gene>
    <name evidence="1" type="ORF">FCH32_14510</name>
</gene>
<name>A0ABD6M4I9_9ENTR</name>
<organism evidence="1 2">
    <name type="scientific">Citrobacter gillenii</name>
    <dbReference type="NCBI Taxonomy" id="67828"/>
    <lineage>
        <taxon>Bacteria</taxon>
        <taxon>Pseudomonadati</taxon>
        <taxon>Pseudomonadota</taxon>
        <taxon>Gammaproteobacteria</taxon>
        <taxon>Enterobacterales</taxon>
        <taxon>Enterobacteriaceae</taxon>
        <taxon>Citrobacter</taxon>
        <taxon>Citrobacter freundii complex</taxon>
    </lineage>
</organism>
<dbReference type="AlphaFoldDB" id="A0ABD6M4I9"/>
<dbReference type="RefSeq" id="WP_174361077.1">
    <property type="nucleotide sequence ID" value="NZ_SUQN01000005.1"/>
</dbReference>
<reference evidence="1 2" key="1">
    <citation type="submission" date="2019-05" db="EMBL/GenBank/DDBJ databases">
        <title>Draft genomes of bacterial isolates retrieved from different Forrest soils.</title>
        <authorList>
            <person name="Soares-Castro P."/>
            <person name="Santos P.M."/>
        </authorList>
    </citation>
    <scope>NUCLEOTIDE SEQUENCE [LARGE SCALE GENOMIC DNA]</scope>
    <source>
        <strain evidence="1 2">UMG736</strain>
    </source>
</reference>
<keyword evidence="2" id="KW-1185">Reference proteome</keyword>